<feature type="domain" description="BIG2" evidence="2">
    <location>
        <begin position="1365"/>
        <end position="1442"/>
    </location>
</feature>
<dbReference type="Pfam" id="PF14307">
    <property type="entry name" value="Glyco_tran_WbsX"/>
    <property type="match status" value="1"/>
</dbReference>
<dbReference type="NCBIfam" id="NF047446">
    <property type="entry name" value="barrel_OmpL47"/>
    <property type="match status" value="1"/>
</dbReference>
<dbReference type="InterPro" id="IPR008964">
    <property type="entry name" value="Invasin/intimin_cell_adhesion"/>
</dbReference>
<evidence type="ECO:0000313" key="4">
    <source>
        <dbReference type="Proteomes" id="UP000289856"/>
    </source>
</evidence>
<proteinExistence type="predicted"/>
<dbReference type="InterPro" id="IPR012854">
    <property type="entry name" value="Cu_amine_oxidase-like_N"/>
</dbReference>
<dbReference type="Gene3D" id="3.20.20.80">
    <property type="entry name" value="Glycosidases"/>
    <property type="match status" value="1"/>
</dbReference>
<dbReference type="InterPro" id="IPR058094">
    <property type="entry name" value="Ig-like_OmpL47-like"/>
</dbReference>
<dbReference type="GO" id="GO:0016798">
    <property type="term" value="F:hydrolase activity, acting on glycosyl bonds"/>
    <property type="evidence" value="ECO:0007669"/>
    <property type="project" value="InterPro"/>
</dbReference>
<dbReference type="Pfam" id="PF02368">
    <property type="entry name" value="Big_2"/>
    <property type="match status" value="2"/>
</dbReference>
<name>A0A3T1DEQ3_9BACL</name>
<dbReference type="SUPFAM" id="SSF55383">
    <property type="entry name" value="Copper amine oxidase, domain N"/>
    <property type="match status" value="1"/>
</dbReference>
<dbReference type="InterPro" id="IPR003305">
    <property type="entry name" value="CenC_carb-bd"/>
</dbReference>
<keyword evidence="4" id="KW-1185">Reference proteome</keyword>
<dbReference type="InterPro" id="IPR036582">
    <property type="entry name" value="Mao_N_sf"/>
</dbReference>
<dbReference type="Gene3D" id="2.60.40.10">
    <property type="entry name" value="Immunoglobulins"/>
    <property type="match status" value="3"/>
</dbReference>
<dbReference type="InterPro" id="IPR032719">
    <property type="entry name" value="WbsX"/>
</dbReference>
<dbReference type="Proteomes" id="UP000289856">
    <property type="component" value="Chromosome"/>
</dbReference>
<evidence type="ECO:0000256" key="1">
    <source>
        <dbReference type="ARBA" id="ARBA00022801"/>
    </source>
</evidence>
<dbReference type="Pfam" id="PF02018">
    <property type="entry name" value="CBM_4_9"/>
    <property type="match status" value="2"/>
</dbReference>
<dbReference type="InterPro" id="IPR013783">
    <property type="entry name" value="Ig-like_fold"/>
</dbReference>
<accession>A0A3T1DEQ3</accession>
<dbReference type="SUPFAM" id="SSF49373">
    <property type="entry name" value="Invasin/intimin cell-adhesion fragments"/>
    <property type="match status" value="2"/>
</dbReference>
<dbReference type="SMART" id="SM00635">
    <property type="entry name" value="BID_2"/>
    <property type="match status" value="2"/>
</dbReference>
<dbReference type="EMBL" id="AP019400">
    <property type="protein sequence ID" value="BBI36572.1"/>
    <property type="molecule type" value="Genomic_DNA"/>
</dbReference>
<dbReference type="SUPFAM" id="SSF49464">
    <property type="entry name" value="Carboxypeptidase regulatory domain-like"/>
    <property type="match status" value="1"/>
</dbReference>
<dbReference type="PANTHER" id="PTHR41244">
    <property type="entry name" value="RHAMNAN SYNTHESIS F"/>
    <property type="match status" value="1"/>
</dbReference>
<keyword evidence="1" id="KW-0378">Hydrolase</keyword>
<dbReference type="SUPFAM" id="SSF49785">
    <property type="entry name" value="Galactose-binding domain-like"/>
    <property type="match status" value="2"/>
</dbReference>
<dbReference type="InterPro" id="IPR003343">
    <property type="entry name" value="Big_2"/>
</dbReference>
<sequence length="2012" mass="216542">MFKIKFGWTVLSISMVLCAFMIVVYSRTVLADSESAPAGTSYLVDEDFTFFSNLVPGESRPSGWDVRSAGGALVSLYADTLKVSDTSQVLPVSMSRKFPEQTEGTITMEYRFKPLTIIDGLKWQLLDGDTAGVSIATSGSDLVLETSGGGKVTLQAYASNTEYGVKVIADMAAGKADVYINGVKKAAAQSFKNSVDALNRFELTTGVASTGDFYFTPLKIYKGYAVNERLLSVANGAVPQDWTSSPSGGTIKVEQMSEQVNGSTRYYVMSPKPDIYSFKMDAANATGAMGLSKSFAPLSGDVTAEYKFYVPVKKNGLAAELKSGTGTALKLVTTNGKLAYVDTAGNSVELYDYRENLWYSLKVKLRLASSRADIYINGKLSADNVVLASGISSVDGIRFSTSAADKGTMWLDDVLAFADTPLPSDYVPPPVKVSTGDKLVGVQSCPMWREGHHLGWDMINPYPDRTPLLGFYDEGNPETADWETKWQAEHGIGFQISCWFRPIGGENAPVKDPFLSSALHDGYFNSEYSDQVDFAIMWENLNSKAADSNDFRNNLVPYWVEYYFKDPRYLKIDNKPVFTIYHYDQFVKLSGSIAGAKADIDYLRNAAIAVGFDDLIILNVYNGTNAQDLINRRSAGFDAVYAYSWGSFGGHPDYQKLKLTLENGFGELDVIPGLSMGRDDTAWGLHFGYYASPSEFQSLAQWTKDTYIPSLSAGNLGKKLVMLDNWNEFGEGHFLMPAGLAGFGYVDAIRDVFAGSAAHDDIVPTQAQKDRIGVLYPAGRVVPNRTLTPPAVSDNFVASWEFNTAGDEEGWTALREVDSVGVSGGSLTAVFNNTDPGIVSGDHLGIKAEDAPYLKIRMKNNANDIEGRVFFTTELDGDWNETKAMGFFVNPQDDGYTDYYVEMWRNKSWVGNIRQIRIDPVSALGTVDIDYIRAVANDSMEIKLYVDGKRRTLSQPPLVQDGVVMVPIKDIWLQLGVKSEWDAAAQKFIALKGSALYDLTVGSATAHKDGQPLTLEHAPTLLANGTVLVPLSYVHDAFGATVSWDETVRKIEIYPAGKIWDFEFADGWTANGQIAGGAVLGGVFSGSSLGVSGGVAPAIESPDGLNLAASSVKRVRVKLRNETAGNEARVYYQTEGDSSWNEMKKLSSYILPNEPLFREYVFDATNAAGWTGTIRRIKVVPTLETGTFVIDSVHMDTAVALPIIGDNLVVDPGMEGNVIQAQTTNTVLGLDISQAHSGHQSLKVAKIGRYSSAMFKLNGVVPGQEYRYSVWAKLATAPTLTEPLRVGLQYRVDGTIKQLIIFTSAGLSNQSWTQVQGNYAIAETGTVTDVYLYVYTEVDANRHDYYVDDVEVRPISYSASPAWISATGLSMDAAATVYYGKTLTLVPTFQPATGVINKEVIWHSDNPAVATVDNNGIVYGKSTGTARVSAMSLDGGHTATTEVTVALRQGFPSNELLGSNLIVDSGMEGGAVPSAYYGSSATLTLNAAEHRNGAQSLRVTKTGNNRYGAVFLPTTIEKGKLYYYSAWGKLDAAPASPALLRICIQYKLDGVVQQKILFSSTALGYGGWVQAQGYYEIQDAGVVTDTRVYLYTEQLGDLQDFYVDDIEVREVSYGVTSITLNKSEITLPIGQSETLEATVLPGNATNKSVVWSSGNPAVATVDAGGTVTAVGEGVAVITATNPGGAAQSATVYVDATAPVTAAVFGPSSPDGPGGTYIGPVTLELTATDGVSGVQQVSYSRDNGTTWTPYTNALVFDKQGSYAVLYKSIDKAGNEETAQSASFALSATSTVVELKDSAGNPLSGGTVKYYDGAWKDLGTTDASGKATKSLPERSYVFSVTYQGVTKQATQHTASNATVVFQTVKANIWLKDSLGNDLSGGTAKAYVGGSWQTIGTTGSGELSKEVFAGSYTFGMTYEGVYNQQAWDVGEDPAVVFQTASILIQLKDAQGAPVDGGIAKVYSGGAWKTIGATANGEIRKELLPASYTFGMTYGTALANIQKDTATDQTVVFQLP</sequence>
<dbReference type="OrthoDB" id="9816424at2"/>
<dbReference type="KEGG" id="cohn:KCTCHS21_59710"/>
<dbReference type="InterPro" id="IPR008979">
    <property type="entry name" value="Galactose-bd-like_sf"/>
</dbReference>
<dbReference type="PANTHER" id="PTHR41244:SF1">
    <property type="entry name" value="GLYCOSYLTRANSFERASE"/>
    <property type="match status" value="1"/>
</dbReference>
<organism evidence="3 4">
    <name type="scientific">Cohnella abietis</name>
    <dbReference type="NCBI Taxonomy" id="2507935"/>
    <lineage>
        <taxon>Bacteria</taxon>
        <taxon>Bacillati</taxon>
        <taxon>Bacillota</taxon>
        <taxon>Bacilli</taxon>
        <taxon>Bacillales</taxon>
        <taxon>Paenibacillaceae</taxon>
        <taxon>Cohnella</taxon>
    </lineage>
</organism>
<evidence type="ECO:0000259" key="2">
    <source>
        <dbReference type="SMART" id="SM00635"/>
    </source>
</evidence>
<dbReference type="Gene3D" id="3.30.457.10">
    <property type="entry name" value="Copper amine oxidase-like, N-terminal domain"/>
    <property type="match status" value="1"/>
</dbReference>
<dbReference type="Pfam" id="PF07833">
    <property type="entry name" value="Cu_amine_oxidN1"/>
    <property type="match status" value="1"/>
</dbReference>
<feature type="domain" description="BIG2" evidence="2">
    <location>
        <begin position="1614"/>
        <end position="1691"/>
    </location>
</feature>
<dbReference type="InterPro" id="IPR008969">
    <property type="entry name" value="CarboxyPept-like_regulatory"/>
</dbReference>
<dbReference type="Gene3D" id="2.60.40.1080">
    <property type="match status" value="2"/>
</dbReference>
<evidence type="ECO:0000313" key="3">
    <source>
        <dbReference type="EMBL" id="BBI36572.1"/>
    </source>
</evidence>
<dbReference type="Gene3D" id="2.60.120.260">
    <property type="entry name" value="Galactose-binding domain-like"/>
    <property type="match status" value="2"/>
</dbReference>
<reference evidence="3 4" key="1">
    <citation type="submission" date="2019-01" db="EMBL/GenBank/DDBJ databases">
        <title>Complete genome sequence of Cohnella hallensis HS21 isolated from Korean fir (Abies koreana) rhizospheric soil.</title>
        <authorList>
            <person name="Jiang L."/>
            <person name="Kang S.W."/>
            <person name="Kim S."/>
            <person name="Jung J."/>
            <person name="Kim C.Y."/>
            <person name="Kim D.H."/>
            <person name="Kim S.W."/>
            <person name="Lee J."/>
        </authorList>
    </citation>
    <scope>NUCLEOTIDE SEQUENCE [LARGE SCALE GENOMIC DNA]</scope>
    <source>
        <strain evidence="3 4">HS21</strain>
    </source>
</reference>
<gene>
    <name evidence="3" type="ORF">KCTCHS21_59710</name>
</gene>
<protein>
    <recommendedName>
        <fullName evidence="2">BIG2 domain-containing protein</fullName>
    </recommendedName>
</protein>